<dbReference type="InterPro" id="IPR003599">
    <property type="entry name" value="Ig_sub"/>
</dbReference>
<feature type="domain" description="Ig-like" evidence="23">
    <location>
        <begin position="317"/>
        <end position="409"/>
    </location>
</feature>
<dbReference type="GO" id="GO:0007169">
    <property type="term" value="P:cell surface receptor protein tyrosine kinase signaling pathway"/>
    <property type="evidence" value="ECO:0007669"/>
    <property type="project" value="TreeGrafter"/>
</dbReference>
<keyword evidence="15" id="KW-0460">Magnesium</keyword>
<evidence type="ECO:0000256" key="8">
    <source>
        <dbReference type="ARBA" id="ARBA00023136"/>
    </source>
</evidence>
<feature type="chain" id="PRO_5034690698" evidence="19">
    <location>
        <begin position="33"/>
        <end position="1095"/>
    </location>
</feature>
<dbReference type="PIRSF" id="PIRSF000615">
    <property type="entry name" value="TyrPK_CSF1-R"/>
    <property type="match status" value="1"/>
</dbReference>
<evidence type="ECO:0000256" key="12">
    <source>
        <dbReference type="ARBA" id="ARBA00023319"/>
    </source>
</evidence>
<dbReference type="SMART" id="SM00219">
    <property type="entry name" value="TyrKc"/>
    <property type="match status" value="1"/>
</dbReference>
<keyword evidence="12" id="KW-0393">Immunoglobulin domain</keyword>
<feature type="signal peptide" evidence="19">
    <location>
        <begin position="1"/>
        <end position="32"/>
    </location>
</feature>
<dbReference type="SUPFAM" id="SSF56112">
    <property type="entry name" value="Protein kinase-like (PK-like)"/>
    <property type="match status" value="1"/>
</dbReference>
<evidence type="ECO:0000256" key="18">
    <source>
        <dbReference type="SAM" id="Phobius"/>
    </source>
</evidence>
<dbReference type="SMART" id="SM00408">
    <property type="entry name" value="IGc2"/>
    <property type="match status" value="2"/>
</dbReference>
<dbReference type="GO" id="GO:0017147">
    <property type="term" value="F:Wnt-protein binding"/>
    <property type="evidence" value="ECO:0007669"/>
    <property type="project" value="TreeGrafter"/>
</dbReference>
<evidence type="ECO:0000256" key="10">
    <source>
        <dbReference type="ARBA" id="ARBA00023170"/>
    </source>
</evidence>
<dbReference type="SUPFAM" id="SSF63501">
    <property type="entry name" value="Frizzled cysteine-rich domain"/>
    <property type="match status" value="1"/>
</dbReference>
<dbReference type="PANTHER" id="PTHR24416">
    <property type="entry name" value="TYROSINE-PROTEIN KINASE RECEPTOR"/>
    <property type="match status" value="1"/>
</dbReference>
<dbReference type="InterPro" id="IPR007110">
    <property type="entry name" value="Ig-like_dom"/>
</dbReference>
<feature type="active site" description="Proton acceptor" evidence="13">
    <location>
        <position position="867"/>
    </location>
</feature>
<dbReference type="Proteomes" id="UP000694845">
    <property type="component" value="Unplaced"/>
</dbReference>
<dbReference type="Gene3D" id="2.60.40.10">
    <property type="entry name" value="Immunoglobulins"/>
    <property type="match status" value="2"/>
</dbReference>
<evidence type="ECO:0000256" key="14">
    <source>
        <dbReference type="PIRSR" id="PIRSR000615-2"/>
    </source>
</evidence>
<dbReference type="RefSeq" id="XP_022105459.1">
    <property type="nucleotide sequence ID" value="XM_022249767.1"/>
</dbReference>
<dbReference type="Gene3D" id="3.30.200.20">
    <property type="entry name" value="Phosphorylase Kinase, domain 1"/>
    <property type="match status" value="1"/>
</dbReference>
<keyword evidence="8 18" id="KW-0472">Membrane</keyword>
<feature type="domain" description="FZ" evidence="21">
    <location>
        <begin position="430"/>
        <end position="558"/>
    </location>
</feature>
<dbReference type="Pfam" id="PF01392">
    <property type="entry name" value="Fz"/>
    <property type="match status" value="2"/>
</dbReference>
<feature type="binding site" evidence="14">
    <location>
        <begin position="732"/>
        <end position="739"/>
    </location>
    <ligand>
        <name>ATP</name>
        <dbReference type="ChEBI" id="CHEBI:30616"/>
    </ligand>
</feature>
<feature type="domain" description="FZ" evidence="21">
    <location>
        <begin position="166"/>
        <end position="301"/>
    </location>
</feature>
<dbReference type="InterPro" id="IPR008266">
    <property type="entry name" value="Tyr_kinase_AS"/>
</dbReference>
<keyword evidence="6 14" id="KW-0067">ATP-binding</keyword>
<feature type="compositionally biased region" description="Polar residues" evidence="17">
    <location>
        <begin position="1030"/>
        <end position="1046"/>
    </location>
</feature>
<evidence type="ECO:0000259" key="23">
    <source>
        <dbReference type="PROSITE" id="PS50835"/>
    </source>
</evidence>
<dbReference type="FunFam" id="1.10.510.10:FF:000116">
    <property type="entry name" value="inactive tyrosine-protein kinase transmembrane receptor ROR1"/>
    <property type="match status" value="1"/>
</dbReference>
<evidence type="ECO:0000256" key="2">
    <source>
        <dbReference type="ARBA" id="ARBA00022553"/>
    </source>
</evidence>
<keyword evidence="5 14" id="KW-0547">Nucleotide-binding</keyword>
<feature type="binding site" evidence="14">
    <location>
        <position position="759"/>
    </location>
    <ligand>
        <name>ATP</name>
        <dbReference type="ChEBI" id="CHEBI:30616"/>
    </ligand>
</feature>
<keyword evidence="2" id="KW-0597">Phosphoprotein</keyword>
<reference evidence="25" key="1">
    <citation type="submission" date="2025-08" db="UniProtKB">
        <authorList>
            <consortium name="RefSeq"/>
        </authorList>
    </citation>
    <scope>IDENTIFICATION</scope>
</reference>
<dbReference type="InterPro" id="IPR020635">
    <property type="entry name" value="Tyr_kinase_cat_dom"/>
</dbReference>
<protein>
    <submittedName>
        <fullName evidence="25">Inactive tyrosine-protein kinase transmembrane receptor ROR1-like isoform X1</fullName>
    </submittedName>
</protein>
<evidence type="ECO:0000259" key="21">
    <source>
        <dbReference type="PROSITE" id="PS50038"/>
    </source>
</evidence>
<dbReference type="GO" id="GO:0004714">
    <property type="term" value="F:transmembrane receptor protein tyrosine kinase activity"/>
    <property type="evidence" value="ECO:0007669"/>
    <property type="project" value="TreeGrafter"/>
</dbReference>
<dbReference type="OrthoDB" id="2431000at2759"/>
<feature type="binding site" evidence="14">
    <location>
        <position position="871"/>
    </location>
    <ligand>
        <name>ATP</name>
        <dbReference type="ChEBI" id="CHEBI:30616"/>
    </ligand>
</feature>
<evidence type="ECO:0000256" key="11">
    <source>
        <dbReference type="ARBA" id="ARBA00023180"/>
    </source>
</evidence>
<dbReference type="InterPro" id="IPR041775">
    <property type="entry name" value="Ror-like_CRD"/>
</dbReference>
<proteinExistence type="predicted"/>
<dbReference type="KEGG" id="aplc:110987221"/>
<evidence type="ECO:0000256" key="15">
    <source>
        <dbReference type="PIRSR" id="PIRSR000615-3"/>
    </source>
</evidence>
<evidence type="ECO:0000256" key="4">
    <source>
        <dbReference type="ARBA" id="ARBA00022692"/>
    </source>
</evidence>
<dbReference type="PRINTS" id="PR00018">
    <property type="entry name" value="KRINGLE"/>
</dbReference>
<organism evidence="24 25">
    <name type="scientific">Acanthaster planci</name>
    <name type="common">Crown-of-thorns starfish</name>
    <dbReference type="NCBI Taxonomy" id="133434"/>
    <lineage>
        <taxon>Eukaryota</taxon>
        <taxon>Metazoa</taxon>
        <taxon>Echinodermata</taxon>
        <taxon>Eleutherozoa</taxon>
        <taxon>Asterozoa</taxon>
        <taxon>Asteroidea</taxon>
        <taxon>Valvatacea</taxon>
        <taxon>Valvatida</taxon>
        <taxon>Acanthasteridae</taxon>
        <taxon>Acanthaster</taxon>
    </lineage>
</organism>
<keyword evidence="19" id="KW-0732">Signal</keyword>
<feature type="binding site" evidence="15">
    <location>
        <position position="872"/>
    </location>
    <ligand>
        <name>Mg(2+)</name>
        <dbReference type="ChEBI" id="CHEBI:18420"/>
    </ligand>
</feature>
<evidence type="ECO:0000259" key="22">
    <source>
        <dbReference type="PROSITE" id="PS50070"/>
    </source>
</evidence>
<dbReference type="SMART" id="SM00409">
    <property type="entry name" value="IG"/>
    <property type="match status" value="2"/>
</dbReference>
<dbReference type="Gene3D" id="1.10.2000.10">
    <property type="entry name" value="Frizzled cysteine-rich domain"/>
    <property type="match status" value="2"/>
</dbReference>
<dbReference type="GO" id="GO:0005886">
    <property type="term" value="C:plasma membrane"/>
    <property type="evidence" value="ECO:0007669"/>
    <property type="project" value="TreeGrafter"/>
</dbReference>
<comment type="caution">
    <text evidence="16">Lacks conserved residue(s) required for the propagation of feature annotation.</text>
</comment>
<evidence type="ECO:0000256" key="6">
    <source>
        <dbReference type="ARBA" id="ARBA00022840"/>
    </source>
</evidence>
<dbReference type="PANTHER" id="PTHR24416:SF611">
    <property type="entry name" value="TYROSINE-PROTEIN KINASE TRANSMEMBRANE RECEPTOR ROR"/>
    <property type="match status" value="1"/>
</dbReference>
<dbReference type="SMART" id="SM00220">
    <property type="entry name" value="S_TKc"/>
    <property type="match status" value="1"/>
</dbReference>
<dbReference type="AlphaFoldDB" id="A0A8B7ZIT9"/>
<dbReference type="GeneID" id="110987221"/>
<feature type="domain" description="Kringle" evidence="22">
    <location>
        <begin position="570"/>
        <end position="649"/>
    </location>
</feature>
<dbReference type="InterPro" id="IPR036179">
    <property type="entry name" value="Ig-like_dom_sf"/>
</dbReference>
<evidence type="ECO:0000256" key="3">
    <source>
        <dbReference type="ARBA" id="ARBA00022572"/>
    </source>
</evidence>
<feature type="binding site" evidence="14">
    <location>
        <begin position="806"/>
        <end position="812"/>
    </location>
    <ligand>
        <name>ATP</name>
        <dbReference type="ChEBI" id="CHEBI:30616"/>
    </ligand>
</feature>
<dbReference type="CDD" id="cd05048">
    <property type="entry name" value="PTKc_Ror"/>
    <property type="match status" value="1"/>
</dbReference>
<feature type="region of interest" description="Disordered" evidence="17">
    <location>
        <begin position="1026"/>
        <end position="1095"/>
    </location>
</feature>
<evidence type="ECO:0000256" key="1">
    <source>
        <dbReference type="ARBA" id="ARBA00004479"/>
    </source>
</evidence>
<dbReference type="CDD" id="cd00108">
    <property type="entry name" value="KR"/>
    <property type="match status" value="1"/>
</dbReference>
<dbReference type="InterPro" id="IPR001245">
    <property type="entry name" value="Ser-Thr/Tyr_kinase_cat_dom"/>
</dbReference>
<dbReference type="InterPro" id="IPR013098">
    <property type="entry name" value="Ig_I-set"/>
</dbReference>
<dbReference type="SMART" id="SM00130">
    <property type="entry name" value="KR"/>
    <property type="match status" value="1"/>
</dbReference>
<evidence type="ECO:0000256" key="7">
    <source>
        <dbReference type="ARBA" id="ARBA00022989"/>
    </source>
</evidence>
<dbReference type="GO" id="GO:0005524">
    <property type="term" value="F:ATP binding"/>
    <property type="evidence" value="ECO:0007669"/>
    <property type="project" value="UniProtKB-KW"/>
</dbReference>
<evidence type="ECO:0000256" key="13">
    <source>
        <dbReference type="PIRSR" id="PIRSR000615-1"/>
    </source>
</evidence>
<dbReference type="Pfam" id="PF07714">
    <property type="entry name" value="PK_Tyr_Ser-Thr"/>
    <property type="match status" value="1"/>
</dbReference>
<dbReference type="Gene3D" id="2.40.20.10">
    <property type="entry name" value="Plasminogen Kringle 4"/>
    <property type="match status" value="1"/>
</dbReference>
<keyword evidence="15" id="KW-0479">Metal-binding</keyword>
<dbReference type="PROSITE" id="PS50070">
    <property type="entry name" value="KRINGLE_2"/>
    <property type="match status" value="1"/>
</dbReference>
<feature type="compositionally biased region" description="Low complexity" evidence="17">
    <location>
        <begin position="1073"/>
        <end position="1082"/>
    </location>
</feature>
<dbReference type="FunFam" id="2.60.40.10:FF:000107">
    <property type="entry name" value="Myosin, light chain kinase a"/>
    <property type="match status" value="1"/>
</dbReference>
<keyword evidence="10" id="KW-0675">Receptor</keyword>
<gene>
    <name evidence="25" type="primary">LOC110987221</name>
</gene>
<dbReference type="Pfam" id="PF07679">
    <property type="entry name" value="I-set"/>
    <property type="match status" value="2"/>
</dbReference>
<evidence type="ECO:0000256" key="5">
    <source>
        <dbReference type="ARBA" id="ARBA00022741"/>
    </source>
</evidence>
<dbReference type="InterPro" id="IPR011009">
    <property type="entry name" value="Kinase-like_dom_sf"/>
</dbReference>
<keyword evidence="24" id="KW-1185">Reference proteome</keyword>
<dbReference type="InterPro" id="IPR013806">
    <property type="entry name" value="Kringle-like"/>
</dbReference>
<dbReference type="GO" id="GO:0043235">
    <property type="term" value="C:receptor complex"/>
    <property type="evidence" value="ECO:0007669"/>
    <property type="project" value="TreeGrafter"/>
</dbReference>
<dbReference type="PROSITE" id="PS00021">
    <property type="entry name" value="KRINGLE_1"/>
    <property type="match status" value="1"/>
</dbReference>
<accession>A0A8B7ZIT9</accession>
<dbReference type="InterPro" id="IPR000719">
    <property type="entry name" value="Prot_kinase_dom"/>
</dbReference>
<dbReference type="InterPro" id="IPR013783">
    <property type="entry name" value="Ig-like_fold"/>
</dbReference>
<dbReference type="InterPro" id="IPR050122">
    <property type="entry name" value="RTK"/>
</dbReference>
<dbReference type="Pfam" id="PF00051">
    <property type="entry name" value="Kringle"/>
    <property type="match status" value="1"/>
</dbReference>
<dbReference type="InterPro" id="IPR003598">
    <property type="entry name" value="Ig_sub2"/>
</dbReference>
<feature type="domain" description="Ig-like" evidence="23">
    <location>
        <begin position="57"/>
        <end position="148"/>
    </location>
</feature>
<dbReference type="PROSITE" id="PS50835">
    <property type="entry name" value="IG_LIKE"/>
    <property type="match status" value="2"/>
</dbReference>
<dbReference type="FunFam" id="3.30.200.20:FF:000139">
    <property type="entry name" value="inactive tyrosine-protein kinase transmembrane receptor ROR1"/>
    <property type="match status" value="1"/>
</dbReference>
<sequence>MFCGAGDGATRSLLRRFCVVVVLLCVWSTHDAASQGNVTPTSSTAVPLRTAPADGIPEIKVDEPMNNETVSVGDKVTLLCRIRGSPQPTYWWYHKDAYMMDDVGRVTIRTYPWGSKLMIKNVDTLDAGYYKCIAQNEAGSKETVGLVSILPGPFSEGSDSDYSVNLDNARCEPYRGSVCRRHITSSSVYMPMDASQEETEQELQAALTRLESLPSLTEACSRYILPSICLTAFPLCAETAPAELSVHRLCRDECQLLETDICAPLYDHVDSQVELDLVGVLPVCSDLPRLGSPDSQMCMRLGMSNSGDATVSPFQRPSGDYISLERDMNNQTELRTGDRAVLRCRITGVPEPRYTWYKNDVPISERGNRRITIRTYDWGSKLSIRNVDTTDTGYYLCVGDNRAGRRETTGILLAKRGDPPRTLGPGISVPTTGYCQPYRGMTCSNFIGNNSIYVTDYQAQGEVEKQLTSAFLVIMHDLSDRCQQFAIPSLCYFAFPFCDAEAAQPRGRELCRDECEILELDLCQQEYAIAKEYPGVTLPDCRRLPRIGTKESENCIRIGIPSVKAVSDVKCYNGSGIFYRGKVNHTKSGYECQPWEKQEPHSHYLLPAEYPELAGGHNYCRNPDNGLDKPWCFTMNPDVRAEKCDIPDCDDPLQEPTNKPEVLYIVVPAIAVLLFIAVILGCVIMWLRQQRTQRYANNKGLNNRPAEMVALQQKQQVRDFPLAAIKFQEVLGEGTFGKVYKGELMGLEHQYSVNSVTIKTLKENSAAKMEQDFNREAEVMASLRHPNIISLLGVCTTEQPHCMLFEFMPHGDLHEFLVRHSPNSDIGFGSGDDETQSSLDQSDFLSIAIQIASGMEYLSSRLFVHRDLAARNCMVGDNLQIKIADFGLSRDIYSADYYHMQAQVLLPIRWMAPEAVMFGRFSVESDIWSFGVVLWEIYSYGLQPFYGYNNQEVIEMIRTRHILPCPSGCPPHMYVLMTECWNEAPNLRPNFKAINARLRSWEALPTTNHQNGNLYTNPTVNFNPMCGPISPTQTHSSSGVKSQLSSHHSRSTHSKGSHGDRAAGSSEKAMSESSATTGGTHSTKGKKDRMEQTAV</sequence>
<dbReference type="PROSITE" id="PS00109">
    <property type="entry name" value="PROTEIN_KINASE_TYR"/>
    <property type="match status" value="1"/>
</dbReference>
<dbReference type="InterPro" id="IPR038178">
    <property type="entry name" value="Kringle_sf"/>
</dbReference>
<evidence type="ECO:0000256" key="16">
    <source>
        <dbReference type="PROSITE-ProRule" id="PRU00121"/>
    </source>
</evidence>
<dbReference type="PROSITE" id="PS50038">
    <property type="entry name" value="FZ"/>
    <property type="match status" value="2"/>
</dbReference>
<evidence type="ECO:0000313" key="25">
    <source>
        <dbReference type="RefSeq" id="XP_022105459.1"/>
    </source>
</evidence>
<feature type="domain" description="Protein kinase" evidence="20">
    <location>
        <begin position="725"/>
        <end position="1002"/>
    </location>
</feature>
<feature type="binding site" evidence="15">
    <location>
        <position position="885"/>
    </location>
    <ligand>
        <name>Mg(2+)</name>
        <dbReference type="ChEBI" id="CHEBI:18420"/>
    </ligand>
</feature>
<dbReference type="InterPro" id="IPR020067">
    <property type="entry name" value="Frizzled_dom"/>
</dbReference>
<dbReference type="SUPFAM" id="SSF57440">
    <property type="entry name" value="Kringle-like"/>
    <property type="match status" value="1"/>
</dbReference>
<dbReference type="CDD" id="cd00096">
    <property type="entry name" value="Ig"/>
    <property type="match status" value="1"/>
</dbReference>
<keyword evidence="4 18" id="KW-0812">Transmembrane</keyword>
<dbReference type="FunFam" id="2.60.40.10:FF:000032">
    <property type="entry name" value="palladin isoform X1"/>
    <property type="match status" value="1"/>
</dbReference>
<feature type="compositionally biased region" description="Basic residues" evidence="17">
    <location>
        <begin position="1047"/>
        <end position="1056"/>
    </location>
</feature>
<evidence type="ECO:0000256" key="9">
    <source>
        <dbReference type="ARBA" id="ARBA00023157"/>
    </source>
</evidence>
<dbReference type="CDD" id="cd07459">
    <property type="entry name" value="CRD_TK_ROR_like"/>
    <property type="match status" value="1"/>
</dbReference>
<evidence type="ECO:0000256" key="17">
    <source>
        <dbReference type="SAM" id="MobiDB-lite"/>
    </source>
</evidence>
<keyword evidence="9" id="KW-1015">Disulfide bond</keyword>
<dbReference type="InterPro" id="IPR018056">
    <property type="entry name" value="Kringle_CS"/>
</dbReference>
<keyword evidence="7 18" id="KW-1133">Transmembrane helix</keyword>
<name>A0A8B7ZIT9_ACAPL</name>
<keyword evidence="3 16" id="KW-0420">Kringle</keyword>
<dbReference type="Gene3D" id="1.10.510.10">
    <property type="entry name" value="Transferase(Phosphotransferase) domain 1"/>
    <property type="match status" value="1"/>
</dbReference>
<dbReference type="PRINTS" id="PR00109">
    <property type="entry name" value="TYRKINASE"/>
</dbReference>
<dbReference type="SUPFAM" id="SSF48726">
    <property type="entry name" value="Immunoglobulin"/>
    <property type="match status" value="2"/>
</dbReference>
<evidence type="ECO:0000259" key="20">
    <source>
        <dbReference type="PROSITE" id="PS50011"/>
    </source>
</evidence>
<dbReference type="PROSITE" id="PS50011">
    <property type="entry name" value="PROTEIN_KINASE_DOM"/>
    <property type="match status" value="1"/>
</dbReference>
<feature type="transmembrane region" description="Helical" evidence="18">
    <location>
        <begin position="662"/>
        <end position="687"/>
    </location>
</feature>
<evidence type="ECO:0000313" key="24">
    <source>
        <dbReference type="Proteomes" id="UP000694845"/>
    </source>
</evidence>
<dbReference type="InterPro" id="IPR036790">
    <property type="entry name" value="Frizzled_dom_sf"/>
</dbReference>
<keyword evidence="11" id="KW-0325">Glycoprotein</keyword>
<dbReference type="InterPro" id="IPR000001">
    <property type="entry name" value="Kringle"/>
</dbReference>
<evidence type="ECO:0000256" key="19">
    <source>
        <dbReference type="SAM" id="SignalP"/>
    </source>
</evidence>
<comment type="subcellular location">
    <subcellularLocation>
        <location evidence="1">Membrane</location>
        <topology evidence="1">Single-pass type I membrane protein</topology>
    </subcellularLocation>
</comment>
<dbReference type="GO" id="GO:0046872">
    <property type="term" value="F:metal ion binding"/>
    <property type="evidence" value="ECO:0007669"/>
    <property type="project" value="UniProtKB-KW"/>
</dbReference>